<reference evidence="1" key="1">
    <citation type="submission" date="2014-11" db="EMBL/GenBank/DDBJ databases">
        <authorList>
            <person name="Amaro Gonzalez C."/>
        </authorList>
    </citation>
    <scope>NUCLEOTIDE SEQUENCE</scope>
</reference>
<reference evidence="1" key="2">
    <citation type="journal article" date="2015" name="Fish Shellfish Immunol.">
        <title>Early steps in the European eel (Anguilla anguilla)-Vibrio vulnificus interaction in the gills: Role of the RtxA13 toxin.</title>
        <authorList>
            <person name="Callol A."/>
            <person name="Pajuelo D."/>
            <person name="Ebbesson L."/>
            <person name="Teles M."/>
            <person name="MacKenzie S."/>
            <person name="Amaro C."/>
        </authorList>
    </citation>
    <scope>NUCLEOTIDE SEQUENCE</scope>
</reference>
<name>A0A0E9VBV6_ANGAN</name>
<dbReference type="EMBL" id="GBXM01033040">
    <property type="protein sequence ID" value="JAH75537.1"/>
    <property type="molecule type" value="Transcribed_RNA"/>
</dbReference>
<accession>A0A0E9VBV6</accession>
<sequence>MIQTMMSRLAHSACETE</sequence>
<dbReference type="AlphaFoldDB" id="A0A0E9VBV6"/>
<organism evidence="1">
    <name type="scientific">Anguilla anguilla</name>
    <name type="common">European freshwater eel</name>
    <name type="synonym">Muraena anguilla</name>
    <dbReference type="NCBI Taxonomy" id="7936"/>
    <lineage>
        <taxon>Eukaryota</taxon>
        <taxon>Metazoa</taxon>
        <taxon>Chordata</taxon>
        <taxon>Craniata</taxon>
        <taxon>Vertebrata</taxon>
        <taxon>Euteleostomi</taxon>
        <taxon>Actinopterygii</taxon>
        <taxon>Neopterygii</taxon>
        <taxon>Teleostei</taxon>
        <taxon>Anguilliformes</taxon>
        <taxon>Anguillidae</taxon>
        <taxon>Anguilla</taxon>
    </lineage>
</organism>
<evidence type="ECO:0000313" key="1">
    <source>
        <dbReference type="EMBL" id="JAH75537.1"/>
    </source>
</evidence>
<protein>
    <submittedName>
        <fullName evidence="1">Uncharacterized protein</fullName>
    </submittedName>
</protein>
<proteinExistence type="predicted"/>